<evidence type="ECO:0000256" key="5">
    <source>
        <dbReference type="ARBA" id="ARBA00023004"/>
    </source>
</evidence>
<accession>A0A6C0ICI8</accession>
<organism evidence="7">
    <name type="scientific">viral metagenome</name>
    <dbReference type="NCBI Taxonomy" id="1070528"/>
    <lineage>
        <taxon>unclassified sequences</taxon>
        <taxon>metagenomes</taxon>
        <taxon>organismal metagenomes</taxon>
    </lineage>
</organism>
<feature type="domain" description="2OGFeDO JBP1/TET oxygenase" evidence="6">
    <location>
        <begin position="104"/>
        <end position="253"/>
    </location>
</feature>
<sequence length="275" mass="32045">MKTLHLDKEYHVDMGTLYEENYFIIKVKENTEAFVGHQLLFRFVKHVVDNKKWFPLLETCFDTPLLISDHRKTANGVEKERIPIRTGIIGFYDRLTPQQKIMVGAHKAGRRTAFTRHCPLEWKQCLPFLRLLSQHYRKTCPVHYRRQENVARTIEKDLRIPHTVFTTATVNQNWNTRTHTDKGDFQHGMSCIAVLGNDGFRGCALGFPKRKLLVYMEPGDVILMDSHEPHCNTPLRLLSPQGKRLSLVCYLREDLPLFHTPKVCGDQVFYVAEKL</sequence>
<dbReference type="InterPro" id="IPR024779">
    <property type="entry name" value="2OGFeDO_JBP1/TET_oxygenase_dom"/>
</dbReference>
<keyword evidence="4" id="KW-0560">Oxidoreductase</keyword>
<evidence type="ECO:0000256" key="2">
    <source>
        <dbReference type="ARBA" id="ARBA00022723"/>
    </source>
</evidence>
<evidence type="ECO:0000313" key="7">
    <source>
        <dbReference type="EMBL" id="QHT90771.1"/>
    </source>
</evidence>
<protein>
    <recommendedName>
        <fullName evidence="6">2OGFeDO JBP1/TET oxygenase domain-containing protein</fullName>
    </recommendedName>
</protein>
<reference evidence="7" key="1">
    <citation type="journal article" date="2020" name="Nature">
        <title>Giant virus diversity and host interactions through global metagenomics.</title>
        <authorList>
            <person name="Schulz F."/>
            <person name="Roux S."/>
            <person name="Paez-Espino D."/>
            <person name="Jungbluth S."/>
            <person name="Walsh D.A."/>
            <person name="Denef V.J."/>
            <person name="McMahon K.D."/>
            <person name="Konstantinidis K.T."/>
            <person name="Eloe-Fadrosh E.A."/>
            <person name="Kyrpides N.C."/>
            <person name="Woyke T."/>
        </authorList>
    </citation>
    <scope>NUCLEOTIDE SEQUENCE</scope>
    <source>
        <strain evidence="7">GVMAG-M-3300023184-71</strain>
    </source>
</reference>
<dbReference type="GO" id="GO:0051213">
    <property type="term" value="F:dioxygenase activity"/>
    <property type="evidence" value="ECO:0007669"/>
    <property type="project" value="UniProtKB-KW"/>
</dbReference>
<evidence type="ECO:0000256" key="4">
    <source>
        <dbReference type="ARBA" id="ARBA00023002"/>
    </source>
</evidence>
<dbReference type="Pfam" id="PF12851">
    <property type="entry name" value="Tet_JBP"/>
    <property type="match status" value="1"/>
</dbReference>
<dbReference type="AlphaFoldDB" id="A0A6C0ICI8"/>
<evidence type="ECO:0000259" key="6">
    <source>
        <dbReference type="Pfam" id="PF12851"/>
    </source>
</evidence>
<evidence type="ECO:0000256" key="3">
    <source>
        <dbReference type="ARBA" id="ARBA00022964"/>
    </source>
</evidence>
<name>A0A6C0ICI8_9ZZZZ</name>
<dbReference type="EMBL" id="MN740158">
    <property type="protein sequence ID" value="QHT90771.1"/>
    <property type="molecule type" value="Genomic_DNA"/>
</dbReference>
<evidence type="ECO:0000256" key="1">
    <source>
        <dbReference type="ARBA" id="ARBA00001954"/>
    </source>
</evidence>
<comment type="cofactor">
    <cofactor evidence="1">
        <name>Fe(2+)</name>
        <dbReference type="ChEBI" id="CHEBI:29033"/>
    </cofactor>
</comment>
<keyword evidence="5" id="KW-0408">Iron</keyword>
<keyword evidence="3" id="KW-0223">Dioxygenase</keyword>
<proteinExistence type="predicted"/>
<dbReference type="GO" id="GO:0046872">
    <property type="term" value="F:metal ion binding"/>
    <property type="evidence" value="ECO:0007669"/>
    <property type="project" value="UniProtKB-KW"/>
</dbReference>
<dbReference type="Gene3D" id="3.60.130.30">
    <property type="match status" value="1"/>
</dbReference>
<keyword evidence="2" id="KW-0479">Metal-binding</keyword>